<dbReference type="PANTHER" id="PTHR30480:SF13">
    <property type="entry name" value="BETA-HEXOSAMINIDASE"/>
    <property type="match status" value="1"/>
</dbReference>
<proteinExistence type="inferred from homology"/>
<keyword evidence="9" id="KW-1185">Reference proteome</keyword>
<dbReference type="SUPFAM" id="SSF51445">
    <property type="entry name" value="(Trans)glycosidases"/>
    <property type="match status" value="1"/>
</dbReference>
<evidence type="ECO:0000256" key="4">
    <source>
        <dbReference type="ARBA" id="ARBA00022801"/>
    </source>
</evidence>
<evidence type="ECO:0000256" key="3">
    <source>
        <dbReference type="ARBA" id="ARBA00012663"/>
    </source>
</evidence>
<accession>A0A0Q0U2I1</accession>
<gene>
    <name evidence="8" type="primary">nagZ</name>
    <name evidence="8" type="ORF">Clow_01425</name>
</gene>
<dbReference type="Gene3D" id="3.20.20.300">
    <property type="entry name" value="Glycoside hydrolase, family 3, N-terminal domain"/>
    <property type="match status" value="1"/>
</dbReference>
<evidence type="ECO:0000313" key="8">
    <source>
        <dbReference type="EMBL" id="KQB86073.1"/>
    </source>
</evidence>
<evidence type="ECO:0000259" key="7">
    <source>
        <dbReference type="Pfam" id="PF00933"/>
    </source>
</evidence>
<dbReference type="GO" id="GO:0009254">
    <property type="term" value="P:peptidoglycan turnover"/>
    <property type="evidence" value="ECO:0007669"/>
    <property type="project" value="TreeGrafter"/>
</dbReference>
<feature type="chain" id="PRO_5006184453" description="beta-N-acetylhexosaminidase" evidence="6">
    <location>
        <begin position="29"/>
        <end position="379"/>
    </location>
</feature>
<dbReference type="PANTHER" id="PTHR30480">
    <property type="entry name" value="BETA-HEXOSAMINIDASE-RELATED"/>
    <property type="match status" value="1"/>
</dbReference>
<evidence type="ECO:0000256" key="5">
    <source>
        <dbReference type="ARBA" id="ARBA00023295"/>
    </source>
</evidence>
<comment type="catalytic activity">
    <reaction evidence="1">
        <text>Hydrolysis of terminal non-reducing N-acetyl-D-hexosamine residues in N-acetyl-beta-D-hexosaminides.</text>
        <dbReference type="EC" id="3.2.1.52"/>
    </reaction>
</comment>
<dbReference type="InterPro" id="IPR001764">
    <property type="entry name" value="Glyco_hydro_3_N"/>
</dbReference>
<dbReference type="InterPro" id="IPR036962">
    <property type="entry name" value="Glyco_hydro_3_N_sf"/>
</dbReference>
<dbReference type="GO" id="GO:0004563">
    <property type="term" value="F:beta-N-acetylhexosaminidase activity"/>
    <property type="evidence" value="ECO:0007669"/>
    <property type="project" value="UniProtKB-EC"/>
</dbReference>
<dbReference type="Proteomes" id="UP000050488">
    <property type="component" value="Unassembled WGS sequence"/>
</dbReference>
<dbReference type="InterPro" id="IPR017853">
    <property type="entry name" value="GH"/>
</dbReference>
<keyword evidence="5 8" id="KW-0326">Glycosidase</keyword>
<reference evidence="8 9" key="1">
    <citation type="submission" date="2015-10" db="EMBL/GenBank/DDBJ databases">
        <title>Corynebacteirum lowii and Corynebacterium oculi species nova, derived from human clinical disease and and emended description of Corynebacterium mastiditis.</title>
        <authorList>
            <person name="Bernard K."/>
            <person name="Pacheco A.L."/>
            <person name="Mcdougall C."/>
            <person name="Burtx T."/>
            <person name="Weibe D."/>
            <person name="Tyler S."/>
            <person name="Olson A.B."/>
            <person name="Cnockaert M."/>
            <person name="Eguchi H."/>
            <person name="Kuwahara T."/>
            <person name="Nakayama-Imaohji H."/>
            <person name="Boudewijins M."/>
            <person name="Van Hoecke F."/>
            <person name="Bernier A.-M."/>
            <person name="Vandamme P."/>
        </authorList>
    </citation>
    <scope>NUCLEOTIDE SEQUENCE [LARGE SCALE GENOMIC DNA]</scope>
    <source>
        <strain evidence="8 9">NML 130206</strain>
    </source>
</reference>
<protein>
    <recommendedName>
        <fullName evidence="3">beta-N-acetylhexosaminidase</fullName>
        <ecNumber evidence="3">3.2.1.52</ecNumber>
    </recommendedName>
</protein>
<dbReference type="GO" id="GO:0005975">
    <property type="term" value="P:carbohydrate metabolic process"/>
    <property type="evidence" value="ECO:0007669"/>
    <property type="project" value="InterPro"/>
</dbReference>
<keyword evidence="6" id="KW-0732">Signal</keyword>
<dbReference type="OrthoDB" id="9805821at2"/>
<evidence type="ECO:0000313" key="9">
    <source>
        <dbReference type="Proteomes" id="UP000050488"/>
    </source>
</evidence>
<organism evidence="8 9">
    <name type="scientific">Corynebacterium lowii</name>
    <dbReference type="NCBI Taxonomy" id="1544413"/>
    <lineage>
        <taxon>Bacteria</taxon>
        <taxon>Bacillati</taxon>
        <taxon>Actinomycetota</taxon>
        <taxon>Actinomycetes</taxon>
        <taxon>Mycobacteriales</taxon>
        <taxon>Corynebacteriaceae</taxon>
        <taxon>Corynebacterium</taxon>
    </lineage>
</organism>
<feature type="domain" description="Glycoside hydrolase family 3 N-terminal" evidence="7">
    <location>
        <begin position="66"/>
        <end position="369"/>
    </location>
</feature>
<sequence>MRFHKSSSVALVLSVGLMAGCTSGDQEAALTSAYNESAVTVTEGAPTEASISTDEERRAMAASLMVVGVTDYDDALAKLKQGVGGIFITSWADPAILTESGRNIEALRKEVGRDFSVSIDYEGGRVQRHTEVLGNFPSPREMAEKLSPQETEDLAKELGMSLHDHGITIDFAPVLDVDSAGLAIIGSRSFATEPQRAAQYAAAFARGLHAAGVKPVFKHFPGHGAASGDSHQGAAVTPPLEELEKLDLSAYGPALRESQGAGVMMGHLVIPGLSTGDTPSSIDPAVYALLRSGAYPQGTPFGGTIYTDDLSGMKAITDRMSTADAVVEAIVAGTDRALWSSGEAIDEAIDKVVAAVEDGRLPEERLRASSGWTPHTTVQ</sequence>
<dbReference type="EC" id="3.2.1.52" evidence="3"/>
<dbReference type="RefSeq" id="WP_055178056.1">
    <property type="nucleotide sequence ID" value="NZ_JAUSQY010000001.1"/>
</dbReference>
<name>A0A0Q0U2I1_9CORY</name>
<dbReference type="STRING" id="1544413.Clow_01425"/>
<comment type="caution">
    <text evidence="8">The sequence shown here is derived from an EMBL/GenBank/DDBJ whole genome shotgun (WGS) entry which is preliminary data.</text>
</comment>
<dbReference type="InterPro" id="IPR050226">
    <property type="entry name" value="NagZ_Beta-hexosaminidase"/>
</dbReference>
<dbReference type="PROSITE" id="PS51257">
    <property type="entry name" value="PROKAR_LIPOPROTEIN"/>
    <property type="match status" value="1"/>
</dbReference>
<dbReference type="PATRIC" id="fig|1544413.3.peg.1427"/>
<dbReference type="EMBL" id="LKEV01000004">
    <property type="protein sequence ID" value="KQB86073.1"/>
    <property type="molecule type" value="Genomic_DNA"/>
</dbReference>
<feature type="signal peptide" evidence="6">
    <location>
        <begin position="1"/>
        <end position="28"/>
    </location>
</feature>
<evidence type="ECO:0000256" key="6">
    <source>
        <dbReference type="SAM" id="SignalP"/>
    </source>
</evidence>
<evidence type="ECO:0000256" key="1">
    <source>
        <dbReference type="ARBA" id="ARBA00001231"/>
    </source>
</evidence>
<dbReference type="AlphaFoldDB" id="A0A0Q0U2I1"/>
<dbReference type="Pfam" id="PF00933">
    <property type="entry name" value="Glyco_hydro_3"/>
    <property type="match status" value="1"/>
</dbReference>
<evidence type="ECO:0000256" key="2">
    <source>
        <dbReference type="ARBA" id="ARBA00005336"/>
    </source>
</evidence>
<comment type="similarity">
    <text evidence="2">Belongs to the glycosyl hydrolase 3 family.</text>
</comment>
<keyword evidence="4 8" id="KW-0378">Hydrolase</keyword>